<dbReference type="EMBL" id="JADHEI010000031">
    <property type="protein sequence ID" value="MBF2735061.1"/>
    <property type="molecule type" value="Genomic_DNA"/>
</dbReference>
<dbReference type="Proteomes" id="UP000604381">
    <property type="component" value="Unassembled WGS sequence"/>
</dbReference>
<keyword evidence="3" id="KW-1003">Cell membrane</keyword>
<dbReference type="Gene3D" id="2.30.30.60">
    <property type="match status" value="1"/>
</dbReference>
<keyword evidence="6 7" id="KW-0472">Membrane</keyword>
<name>A0A930UFY8_9GAMM</name>
<evidence type="ECO:0000313" key="10">
    <source>
        <dbReference type="EMBL" id="MBF2735061.1"/>
    </source>
</evidence>
<dbReference type="GO" id="GO:0008381">
    <property type="term" value="F:mechanosensitive monoatomic ion channel activity"/>
    <property type="evidence" value="ECO:0007669"/>
    <property type="project" value="UniProtKB-ARBA"/>
</dbReference>
<dbReference type="Gene3D" id="3.30.70.100">
    <property type="match status" value="1"/>
</dbReference>
<organism evidence="10 11">
    <name type="scientific">Candidatus Amphirhobacter heronislandensis</name>
    <dbReference type="NCBI Taxonomy" id="1732024"/>
    <lineage>
        <taxon>Bacteria</taxon>
        <taxon>Pseudomonadati</taxon>
        <taxon>Pseudomonadota</taxon>
        <taxon>Gammaproteobacteria</taxon>
        <taxon>Candidatus Tethybacterales</taxon>
        <taxon>Candidatus Tethybacteraceae</taxon>
        <taxon>Candidatus Amphirhobacter</taxon>
    </lineage>
</organism>
<comment type="similarity">
    <text evidence="2">Belongs to the MscS (TC 1.A.23) family.</text>
</comment>
<feature type="transmembrane region" description="Helical" evidence="7">
    <location>
        <begin position="64"/>
        <end position="82"/>
    </location>
</feature>
<dbReference type="SUPFAM" id="SSF82689">
    <property type="entry name" value="Mechanosensitive channel protein MscS (YggB), C-terminal domain"/>
    <property type="match status" value="1"/>
</dbReference>
<dbReference type="GO" id="GO:0005886">
    <property type="term" value="C:plasma membrane"/>
    <property type="evidence" value="ECO:0007669"/>
    <property type="project" value="UniProtKB-SubCell"/>
</dbReference>
<evidence type="ECO:0000256" key="4">
    <source>
        <dbReference type="ARBA" id="ARBA00022692"/>
    </source>
</evidence>
<comment type="caution">
    <text evidence="10">The sequence shown here is derived from an EMBL/GenBank/DDBJ whole genome shotgun (WGS) entry which is preliminary data.</text>
</comment>
<feature type="transmembrane region" description="Helical" evidence="7">
    <location>
        <begin position="94"/>
        <end position="112"/>
    </location>
</feature>
<reference evidence="10" key="1">
    <citation type="submission" date="2020-10" db="EMBL/GenBank/DDBJ databases">
        <title>An improved Amphimedon queenslandica hologenome assembly reveals how three proteobacterial symbionts can extend the metabolic phenotypic of their marine sponge host.</title>
        <authorList>
            <person name="Degnan B."/>
            <person name="Degnan S."/>
            <person name="Xiang X."/>
        </authorList>
    </citation>
    <scope>NUCLEOTIDE SEQUENCE</scope>
    <source>
        <strain evidence="10">AqS2</strain>
    </source>
</reference>
<dbReference type="InterPro" id="IPR011014">
    <property type="entry name" value="MscS_channel_TM-2"/>
</dbReference>
<evidence type="ECO:0000313" key="11">
    <source>
        <dbReference type="Proteomes" id="UP000604381"/>
    </source>
</evidence>
<dbReference type="PANTHER" id="PTHR43634:SF2">
    <property type="entry name" value="LOW CONDUCTANCE MECHANOSENSITIVE CHANNEL YNAI"/>
    <property type="match status" value="1"/>
</dbReference>
<accession>A0A930UFY8</accession>
<evidence type="ECO:0000256" key="5">
    <source>
        <dbReference type="ARBA" id="ARBA00022989"/>
    </source>
</evidence>
<gene>
    <name evidence="10" type="ORF">ISN26_03090</name>
</gene>
<keyword evidence="5 7" id="KW-1133">Transmembrane helix</keyword>
<dbReference type="Pfam" id="PF21082">
    <property type="entry name" value="MS_channel_3rd"/>
    <property type="match status" value="1"/>
</dbReference>
<evidence type="ECO:0000259" key="8">
    <source>
        <dbReference type="Pfam" id="PF00924"/>
    </source>
</evidence>
<keyword evidence="11" id="KW-1185">Reference proteome</keyword>
<evidence type="ECO:0000256" key="2">
    <source>
        <dbReference type="ARBA" id="ARBA00008017"/>
    </source>
</evidence>
<evidence type="ECO:0000256" key="6">
    <source>
        <dbReference type="ARBA" id="ARBA00023136"/>
    </source>
</evidence>
<dbReference type="SUPFAM" id="SSF50182">
    <property type="entry name" value="Sm-like ribonucleoproteins"/>
    <property type="match status" value="1"/>
</dbReference>
<dbReference type="InterPro" id="IPR011066">
    <property type="entry name" value="MscS_channel_C_sf"/>
</dbReference>
<comment type="subcellular location">
    <subcellularLocation>
        <location evidence="1">Cell membrane</location>
        <topology evidence="1">Multi-pass membrane protein</topology>
    </subcellularLocation>
</comment>
<feature type="domain" description="Mechanosensitive ion channel MscS" evidence="8">
    <location>
        <begin position="190"/>
        <end position="258"/>
    </location>
</feature>
<keyword evidence="4 7" id="KW-0812">Transmembrane</keyword>
<evidence type="ECO:0000256" key="7">
    <source>
        <dbReference type="SAM" id="Phobius"/>
    </source>
</evidence>
<feature type="domain" description="Mechanosensitive ion channel MscS C-terminal" evidence="9">
    <location>
        <begin position="269"/>
        <end position="352"/>
    </location>
</feature>
<feature type="transmembrane region" description="Helical" evidence="7">
    <location>
        <begin position="20"/>
        <end position="43"/>
    </location>
</feature>
<dbReference type="InterPro" id="IPR049278">
    <property type="entry name" value="MS_channel_C"/>
</dbReference>
<evidence type="ECO:0000256" key="3">
    <source>
        <dbReference type="ARBA" id="ARBA00022475"/>
    </source>
</evidence>
<feature type="transmembrane region" description="Helical" evidence="7">
    <location>
        <begin position="145"/>
        <end position="167"/>
    </location>
</feature>
<sequence length="379" mass="41793">MPSMAPLLQALGLGELDAALLAGASVMLSIVLALAVFAGLGMLRNRCAPTSRSYELLHAVRKPLSVLVLVNGLLENLSWLLPAEMRSYLASVETLQTILIIATLLWILLRYIGAVERRLDRLAQADGTIEMPLLRERIDRSSLHLAFKALRAVVGLIALLMLVQAFGVSISGLLAFGGVGGIIVGFAARDLISNTFSGLRIFWSRPFDVGDWIRCRGQDIEGVVESIGWQITQIRTFDKRPLYVPNSMLADSVIENPQRMTNRRIYEFFGVRYADIKAVPAILADVRIMLDEHPAITNDLTRQAHLTRYGAYSVDFFIYCMTATTNWAEFNAVKEDVLLKVAAIIHRHGADFAFPTQTLHLERDGGDPPALPPEDSAPA</sequence>
<dbReference type="AlphaFoldDB" id="A0A930UFY8"/>
<evidence type="ECO:0000256" key="1">
    <source>
        <dbReference type="ARBA" id="ARBA00004651"/>
    </source>
</evidence>
<dbReference type="Gene3D" id="1.10.287.1260">
    <property type="match status" value="1"/>
</dbReference>
<dbReference type="SUPFAM" id="SSF82861">
    <property type="entry name" value="Mechanosensitive channel protein MscS (YggB), transmembrane region"/>
    <property type="match status" value="1"/>
</dbReference>
<dbReference type="InterPro" id="IPR006685">
    <property type="entry name" value="MscS_channel_2nd"/>
</dbReference>
<dbReference type="InterPro" id="IPR023408">
    <property type="entry name" value="MscS_beta-dom_sf"/>
</dbReference>
<dbReference type="Pfam" id="PF00924">
    <property type="entry name" value="MS_channel_2nd"/>
    <property type="match status" value="1"/>
</dbReference>
<dbReference type="InterPro" id="IPR010920">
    <property type="entry name" value="LSM_dom_sf"/>
</dbReference>
<dbReference type="PANTHER" id="PTHR43634">
    <property type="entry name" value="OW CONDUCTANCE MECHANOSENSITIVE CHANNEL"/>
    <property type="match status" value="1"/>
</dbReference>
<evidence type="ECO:0000259" key="9">
    <source>
        <dbReference type="Pfam" id="PF21082"/>
    </source>
</evidence>
<proteinExistence type="inferred from homology"/>
<dbReference type="InterPro" id="IPR045042">
    <property type="entry name" value="YnaI-like"/>
</dbReference>
<protein>
    <submittedName>
        <fullName evidence="10">Mechanosensitive ion channel family protein</fullName>
    </submittedName>
</protein>